<proteinExistence type="predicted"/>
<organism evidence="1 2">
    <name type="scientific">Vicia faba</name>
    <name type="common">Broad bean</name>
    <name type="synonym">Faba vulgaris</name>
    <dbReference type="NCBI Taxonomy" id="3906"/>
    <lineage>
        <taxon>Eukaryota</taxon>
        <taxon>Viridiplantae</taxon>
        <taxon>Streptophyta</taxon>
        <taxon>Embryophyta</taxon>
        <taxon>Tracheophyta</taxon>
        <taxon>Spermatophyta</taxon>
        <taxon>Magnoliopsida</taxon>
        <taxon>eudicotyledons</taxon>
        <taxon>Gunneridae</taxon>
        <taxon>Pentapetalae</taxon>
        <taxon>rosids</taxon>
        <taxon>fabids</taxon>
        <taxon>Fabales</taxon>
        <taxon>Fabaceae</taxon>
        <taxon>Papilionoideae</taxon>
        <taxon>50 kb inversion clade</taxon>
        <taxon>NPAAA clade</taxon>
        <taxon>Hologalegina</taxon>
        <taxon>IRL clade</taxon>
        <taxon>Fabeae</taxon>
        <taxon>Vicia</taxon>
    </lineage>
</organism>
<dbReference type="AlphaFoldDB" id="A0AAV1ASF7"/>
<keyword evidence="2" id="KW-1185">Reference proteome</keyword>
<reference evidence="1 2" key="1">
    <citation type="submission" date="2023-01" db="EMBL/GenBank/DDBJ databases">
        <authorList>
            <person name="Kreplak J."/>
        </authorList>
    </citation>
    <scope>NUCLEOTIDE SEQUENCE [LARGE SCALE GENOMIC DNA]</scope>
</reference>
<gene>
    <name evidence="1" type="ORF">VFH_V071520</name>
</gene>
<sequence>MPCGDSPEITPEDVLAQMKEMQLAFERQYTVMATEIVSLREQVVNHKPSGLRADIQRELAILQRHSITQAIGLAKLVKAKILDSKPSYARPPLSASSPSLLGPAGNPLPSSIPIFRLSPTEMQERRSRWICFNCDDKFSPGHRCQKKQFLLLLAEEESPPEPSTLLQLDSALLDQQVEPVAIPVVEELNQSAEHFQLSRAALLGPPSPKTLCVNGNIKD</sequence>
<dbReference type="EMBL" id="OX451740">
    <property type="protein sequence ID" value="CAI8613226.1"/>
    <property type="molecule type" value="Genomic_DNA"/>
</dbReference>
<dbReference type="Proteomes" id="UP001157006">
    <property type="component" value="Chromosome 5"/>
</dbReference>
<protein>
    <submittedName>
        <fullName evidence="1">Uncharacterized protein</fullName>
    </submittedName>
</protein>
<accession>A0AAV1ASF7</accession>
<name>A0AAV1ASF7_VICFA</name>
<evidence type="ECO:0000313" key="2">
    <source>
        <dbReference type="Proteomes" id="UP001157006"/>
    </source>
</evidence>
<evidence type="ECO:0000313" key="1">
    <source>
        <dbReference type="EMBL" id="CAI8613226.1"/>
    </source>
</evidence>